<protein>
    <submittedName>
        <fullName evidence="1">Uncharacterized protein</fullName>
    </submittedName>
</protein>
<comment type="caution">
    <text evidence="1">The sequence shown here is derived from an EMBL/GenBank/DDBJ whole genome shotgun (WGS) entry which is preliminary data.</text>
</comment>
<proteinExistence type="predicted"/>
<sequence length="113" mass="13075">MEELIVEFMDDTDVMVYLTVGFHSDKSLVIRLEHIDSNYPDEDYVKDARIEKEDAYRMAVRLRVGLLDLPAYLSSRFGREVGVPGPSEGVQAFEELLYFVRSCGVRYALKKYK</sequence>
<organism evidence="1">
    <name type="scientific">gut metagenome</name>
    <dbReference type="NCBI Taxonomy" id="749906"/>
    <lineage>
        <taxon>unclassified sequences</taxon>
        <taxon>metagenomes</taxon>
        <taxon>organismal metagenomes</taxon>
    </lineage>
</organism>
<gene>
    <name evidence="1" type="ORF">EVA_02170</name>
</gene>
<evidence type="ECO:0000313" key="1">
    <source>
        <dbReference type="EMBL" id="EJX09723.1"/>
    </source>
</evidence>
<reference evidence="1" key="1">
    <citation type="journal article" date="2012" name="PLoS ONE">
        <title>Gene sets for utilization of primary and secondary nutrition supplies in the distal gut of endangered iberian lynx.</title>
        <authorList>
            <person name="Alcaide M."/>
            <person name="Messina E."/>
            <person name="Richter M."/>
            <person name="Bargiela R."/>
            <person name="Peplies J."/>
            <person name="Huws S.A."/>
            <person name="Newbold C.J."/>
            <person name="Golyshin P.N."/>
            <person name="Simon M.A."/>
            <person name="Lopez G."/>
            <person name="Yakimov M.M."/>
            <person name="Ferrer M."/>
        </authorList>
    </citation>
    <scope>NUCLEOTIDE SEQUENCE</scope>
</reference>
<accession>J9H1S1</accession>
<dbReference type="AlphaFoldDB" id="J9H1S1"/>
<name>J9H1S1_9ZZZZ</name>
<dbReference type="EMBL" id="AMCI01000330">
    <property type="protein sequence ID" value="EJX09723.1"/>
    <property type="molecule type" value="Genomic_DNA"/>
</dbReference>